<reference evidence="3" key="2">
    <citation type="submission" date="2020-10" db="EMBL/GenBank/DDBJ databases">
        <title>Clinical and molecular characterization of Acinetobacter seifertii in Taiwan.</title>
        <authorList>
            <person name="Li L.-H."/>
            <person name="Yang Y.-S."/>
            <person name="Sun J.-R."/>
            <person name="Huang T.-W."/>
            <person name="Huang W.-C."/>
            <person name="Wang Y.-C."/>
            <person name="Kuo T.-H."/>
            <person name="Kuo S.-C."/>
            <person name="Chen T.-L."/>
        </authorList>
    </citation>
    <scope>NUCLEOTIDE SEQUENCE [LARGE SCALE GENOMIC DNA]</scope>
    <source>
        <strain evidence="3">AS42</strain>
    </source>
</reference>
<sequence length="350" mass="38295">MAYPIKTFDQLRADIIQEIHNLTGLTLDDEDDAAIRADGEASVVEGLYHHQTYIQKQLFVATADEPFLYIHAKRLECPRNGGSKASGRVKSVSNTAVTIPAGSKITDGKGHYWLTQYTEQLSVNKAKQIQVIAEFEGVSWNFDGEQLLWVSPLPGVASQVDVIEEISAGVDVEDVEAWRQRMMEKEALGQIRDREADLKRIVKDVPGVADVFIFPKRRGLGSLDVAITAAGNPPNSPSSTLLALVQATLDGYSGFWGDVRAYAPTKEYLSLSAVFSGTASETEVERVIRDYVGLLKPGETFVASTIVSRVKALQGVTDFQLTPAGNHEPTNTVFTTGWLRIGTLTVVKQL</sequence>
<dbReference type="PANTHER" id="PTHR37829">
    <property type="entry name" value="PHAGE-LIKE ELEMENT PBSX PROTEIN XKDT"/>
    <property type="match status" value="1"/>
</dbReference>
<dbReference type="RefSeq" id="WP_190980267.1">
    <property type="nucleotide sequence ID" value="NZ_CP061568.1"/>
</dbReference>
<accession>A0A7H2XLP9</accession>
<evidence type="ECO:0000313" key="2">
    <source>
        <dbReference type="EMBL" id="QOD72401.1"/>
    </source>
</evidence>
<reference evidence="2 3" key="1">
    <citation type="submission" date="2020-09" db="EMBL/GenBank/DDBJ databases">
        <authorList>
            <person name="Chen F.-J."/>
            <person name="Lee Y.-T."/>
        </authorList>
    </citation>
    <scope>NUCLEOTIDE SEQUENCE [LARGE SCALE GENOMIC DNA]</scope>
    <source>
        <strain evidence="2 3">AS42</strain>
    </source>
</reference>
<dbReference type="InterPro" id="IPR058531">
    <property type="entry name" value="Baseplate_J_M"/>
</dbReference>
<organism evidence="2 3">
    <name type="scientific">Acinetobacter seifertii</name>
    <dbReference type="NCBI Taxonomy" id="1530123"/>
    <lineage>
        <taxon>Bacteria</taxon>
        <taxon>Pseudomonadati</taxon>
        <taxon>Pseudomonadota</taxon>
        <taxon>Gammaproteobacteria</taxon>
        <taxon>Moraxellales</taxon>
        <taxon>Moraxellaceae</taxon>
        <taxon>Acinetobacter</taxon>
        <taxon>Acinetobacter calcoaceticus/baumannii complex</taxon>
    </lineage>
</organism>
<name>A0A7H2XLP9_9GAMM</name>
<proteinExistence type="predicted"/>
<gene>
    <name evidence="2" type="ORF">IC779_15125</name>
</gene>
<dbReference type="InterPro" id="IPR052399">
    <property type="entry name" value="Phage_Baseplate_Assmbl_Protein"/>
</dbReference>
<evidence type="ECO:0000313" key="3">
    <source>
        <dbReference type="Proteomes" id="UP000516672"/>
    </source>
</evidence>
<protein>
    <submittedName>
        <fullName evidence="2">Baseplate J/gp47 family protein</fullName>
    </submittedName>
</protein>
<dbReference type="EMBL" id="CP061828">
    <property type="protein sequence ID" value="QOD72401.1"/>
    <property type="molecule type" value="Genomic_DNA"/>
</dbReference>
<dbReference type="Pfam" id="PF26078">
    <property type="entry name" value="Baseplate_J_M"/>
    <property type="match status" value="1"/>
</dbReference>
<dbReference type="Proteomes" id="UP000516672">
    <property type="component" value="Chromosome"/>
</dbReference>
<evidence type="ECO:0000259" key="1">
    <source>
        <dbReference type="Pfam" id="PF26078"/>
    </source>
</evidence>
<dbReference type="AlphaFoldDB" id="A0A7H2XLP9"/>
<dbReference type="PANTHER" id="PTHR37829:SF3">
    <property type="entry name" value="PROTEIN JAYE-RELATED"/>
    <property type="match status" value="1"/>
</dbReference>
<feature type="domain" description="Baseplate J-like central" evidence="1">
    <location>
        <begin position="196"/>
        <end position="251"/>
    </location>
</feature>